<accession>A0A5B7F6Q0</accession>
<name>A0A5B7F6Q0_PORTR</name>
<organism evidence="1 2">
    <name type="scientific">Portunus trituberculatus</name>
    <name type="common">Swimming crab</name>
    <name type="synonym">Neptunus trituberculatus</name>
    <dbReference type="NCBI Taxonomy" id="210409"/>
    <lineage>
        <taxon>Eukaryota</taxon>
        <taxon>Metazoa</taxon>
        <taxon>Ecdysozoa</taxon>
        <taxon>Arthropoda</taxon>
        <taxon>Crustacea</taxon>
        <taxon>Multicrustacea</taxon>
        <taxon>Malacostraca</taxon>
        <taxon>Eumalacostraca</taxon>
        <taxon>Eucarida</taxon>
        <taxon>Decapoda</taxon>
        <taxon>Pleocyemata</taxon>
        <taxon>Brachyura</taxon>
        <taxon>Eubrachyura</taxon>
        <taxon>Portunoidea</taxon>
        <taxon>Portunidae</taxon>
        <taxon>Portuninae</taxon>
        <taxon>Portunus</taxon>
    </lineage>
</organism>
<evidence type="ECO:0000313" key="1">
    <source>
        <dbReference type="EMBL" id="MPC41227.1"/>
    </source>
</evidence>
<protein>
    <submittedName>
        <fullName evidence="1">Uncharacterized protein</fullName>
    </submittedName>
</protein>
<keyword evidence="2" id="KW-1185">Reference proteome</keyword>
<gene>
    <name evidence="1" type="ORF">E2C01_034814</name>
</gene>
<dbReference type="AlphaFoldDB" id="A0A5B7F6Q0"/>
<dbReference type="Proteomes" id="UP000324222">
    <property type="component" value="Unassembled WGS sequence"/>
</dbReference>
<comment type="caution">
    <text evidence="1">The sequence shown here is derived from an EMBL/GenBank/DDBJ whole genome shotgun (WGS) entry which is preliminary data.</text>
</comment>
<proteinExistence type="predicted"/>
<reference evidence="1 2" key="1">
    <citation type="submission" date="2019-05" db="EMBL/GenBank/DDBJ databases">
        <title>Another draft genome of Portunus trituberculatus and its Hox gene families provides insights of decapod evolution.</title>
        <authorList>
            <person name="Jeong J.-H."/>
            <person name="Song I."/>
            <person name="Kim S."/>
            <person name="Choi T."/>
            <person name="Kim D."/>
            <person name="Ryu S."/>
            <person name="Kim W."/>
        </authorList>
    </citation>
    <scope>NUCLEOTIDE SEQUENCE [LARGE SCALE GENOMIC DNA]</scope>
    <source>
        <tissue evidence="1">Muscle</tissue>
    </source>
</reference>
<sequence length="133" mass="15270">MRPHRSHLHTQPSCPLITWKRIINHPQTDSAASKQWEALPGRLVALHCPAVLLFPPGTMLASQWLRAARRGFCRLVNREHRGVASCWESPFVSFVGKIKTLVSRCEFQAEREREALFHGKEERPVPVIPYIKI</sequence>
<evidence type="ECO:0000313" key="2">
    <source>
        <dbReference type="Proteomes" id="UP000324222"/>
    </source>
</evidence>
<dbReference type="EMBL" id="VSRR010004975">
    <property type="protein sequence ID" value="MPC41227.1"/>
    <property type="molecule type" value="Genomic_DNA"/>
</dbReference>